<dbReference type="PANTHER" id="PTHR40448">
    <property type="entry name" value="TWO-COMPONENT SENSOR HISTIDINE KINASE"/>
    <property type="match status" value="1"/>
</dbReference>
<dbReference type="PANTHER" id="PTHR40448:SF1">
    <property type="entry name" value="TWO-COMPONENT SENSOR HISTIDINE KINASE"/>
    <property type="match status" value="1"/>
</dbReference>
<keyword evidence="1" id="KW-0472">Membrane</keyword>
<dbReference type="Proteomes" id="UP000463883">
    <property type="component" value="Chromosome"/>
</dbReference>
<feature type="transmembrane region" description="Helical" evidence="1">
    <location>
        <begin position="60"/>
        <end position="77"/>
    </location>
</feature>
<dbReference type="GO" id="GO:0042802">
    <property type="term" value="F:identical protein binding"/>
    <property type="evidence" value="ECO:0007669"/>
    <property type="project" value="TreeGrafter"/>
</dbReference>
<dbReference type="Pfam" id="PF14501">
    <property type="entry name" value="HATPase_c_5"/>
    <property type="match status" value="1"/>
</dbReference>
<proteinExistence type="predicted"/>
<evidence type="ECO:0000313" key="3">
    <source>
        <dbReference type="EMBL" id="QHI73019.1"/>
    </source>
</evidence>
<dbReference type="InterPro" id="IPR032834">
    <property type="entry name" value="NatK-like_C"/>
</dbReference>
<sequence>MMNIIYMTISQMVVLLVLLFVVKYIFMEIKFSNNRAQKIYFTAGIVLMLVAAILDNQFEFISVLITIFLFEVAVFTTRKKKRIRGLLLIIPVLGIVISYIMLPIALLYLFIGSMNDIIFKFQYTMKLLDIFCWGIILLFYIRGKKCRKELKNTIEKYHLDKWETRVLSTIGVFLFLLSILISSADELNIPVDYSKVLVFVSATVVLLLNIAIIGLVFQRYAKYQYQNTAELNEYYLNLQLEHFKIYQETQRETRRIRHDMKNHTGLMNQLAQTGSYKELKEYLLKLNDQVEHIDQELHLGNEIVDAIVNEKSVQAGKLGITIVTEGVLPDCFKIEPIDLCTIFANAIDNGVEELHKINIQEKKLEIHIVNHNSMNMISFQNITKQQSKTQINTWKQDKLNHGFGIENIRRAVEKYNGYIEYGVHERENNFYFRLDVILF</sequence>
<gene>
    <name evidence="3" type="ORF">Ami3637_11920</name>
</gene>
<feature type="transmembrane region" description="Helical" evidence="1">
    <location>
        <begin position="6"/>
        <end position="26"/>
    </location>
</feature>
<dbReference type="EMBL" id="CP047591">
    <property type="protein sequence ID" value="QHI73019.1"/>
    <property type="molecule type" value="Genomic_DNA"/>
</dbReference>
<name>A0A6P1MEA0_9FIRM</name>
<dbReference type="KEGG" id="amic:Ami3637_11920"/>
<dbReference type="RefSeq" id="WP_162362786.1">
    <property type="nucleotide sequence ID" value="NZ_CP047591.1"/>
</dbReference>
<feature type="transmembrane region" description="Helical" evidence="1">
    <location>
        <begin position="162"/>
        <end position="184"/>
    </location>
</feature>
<feature type="transmembrane region" description="Helical" evidence="1">
    <location>
        <begin position="38"/>
        <end position="54"/>
    </location>
</feature>
<feature type="transmembrane region" description="Helical" evidence="1">
    <location>
        <begin position="86"/>
        <end position="111"/>
    </location>
</feature>
<keyword evidence="1" id="KW-1133">Transmembrane helix</keyword>
<evidence type="ECO:0000259" key="2">
    <source>
        <dbReference type="Pfam" id="PF14501"/>
    </source>
</evidence>
<organism evidence="3 4">
    <name type="scientific">Aminipila terrae</name>
    <dbReference type="NCBI Taxonomy" id="2697030"/>
    <lineage>
        <taxon>Bacteria</taxon>
        <taxon>Bacillati</taxon>
        <taxon>Bacillota</taxon>
        <taxon>Clostridia</taxon>
        <taxon>Peptostreptococcales</taxon>
        <taxon>Anaerovoracaceae</taxon>
        <taxon>Aminipila</taxon>
    </lineage>
</organism>
<feature type="transmembrane region" description="Helical" evidence="1">
    <location>
        <begin position="196"/>
        <end position="217"/>
    </location>
</feature>
<keyword evidence="4" id="KW-1185">Reference proteome</keyword>
<dbReference type="AlphaFoldDB" id="A0A6P1MEA0"/>
<protein>
    <submittedName>
        <fullName evidence="3">GHKL domain-containing protein</fullName>
    </submittedName>
</protein>
<accession>A0A6P1MEA0</accession>
<feature type="transmembrane region" description="Helical" evidence="1">
    <location>
        <begin position="123"/>
        <end position="141"/>
    </location>
</feature>
<evidence type="ECO:0000313" key="4">
    <source>
        <dbReference type="Proteomes" id="UP000463883"/>
    </source>
</evidence>
<feature type="domain" description="Sensor histidine kinase NatK-like C-terminal" evidence="2">
    <location>
        <begin position="335"/>
        <end position="426"/>
    </location>
</feature>
<reference evidence="3 4" key="1">
    <citation type="submission" date="2020-01" db="EMBL/GenBank/DDBJ databases">
        <title>Genomic analysis of Aminipila sp. CBA3637.</title>
        <authorList>
            <person name="Kim Y.B."/>
            <person name="Roh S.W."/>
        </authorList>
    </citation>
    <scope>NUCLEOTIDE SEQUENCE [LARGE SCALE GENOMIC DNA]</scope>
    <source>
        <strain evidence="3 4">CBA3637</strain>
    </source>
</reference>
<keyword evidence="1" id="KW-0812">Transmembrane</keyword>
<evidence type="ECO:0000256" key="1">
    <source>
        <dbReference type="SAM" id="Phobius"/>
    </source>
</evidence>